<dbReference type="InterPro" id="IPR003593">
    <property type="entry name" value="AAA+_ATPase"/>
</dbReference>
<dbReference type="SMART" id="SM00760">
    <property type="entry name" value="Bac_DnaA_C"/>
    <property type="match status" value="1"/>
</dbReference>
<dbReference type="PANTHER" id="PTHR30050">
    <property type="entry name" value="CHROMOSOMAL REPLICATION INITIATOR PROTEIN DNAA"/>
    <property type="match status" value="1"/>
</dbReference>
<dbReference type="InterPro" id="IPR038454">
    <property type="entry name" value="DnaA_N_sf"/>
</dbReference>
<dbReference type="InterPro" id="IPR013159">
    <property type="entry name" value="DnaA_C"/>
</dbReference>
<dbReference type="GO" id="GO:0006275">
    <property type="term" value="P:regulation of DNA replication"/>
    <property type="evidence" value="ECO:0007669"/>
    <property type="project" value="UniProtKB-UniRule"/>
</dbReference>
<dbReference type="GO" id="GO:0005737">
    <property type="term" value="C:cytoplasm"/>
    <property type="evidence" value="ECO:0007669"/>
    <property type="project" value="UniProtKB-SubCell"/>
</dbReference>
<dbReference type="PRINTS" id="PR00051">
    <property type="entry name" value="DNAA"/>
</dbReference>
<dbReference type="CDD" id="cd00009">
    <property type="entry name" value="AAA"/>
    <property type="match status" value="1"/>
</dbReference>
<feature type="binding site" evidence="8">
    <location>
        <position position="167"/>
    </location>
    <ligand>
        <name>ATP</name>
        <dbReference type="ChEBI" id="CHEBI:30616"/>
    </ligand>
</feature>
<organism evidence="14 15">
    <name type="scientific">Butyrivibrio proteoclasticus</name>
    <dbReference type="NCBI Taxonomy" id="43305"/>
    <lineage>
        <taxon>Bacteria</taxon>
        <taxon>Bacillati</taxon>
        <taxon>Bacillota</taxon>
        <taxon>Clostridia</taxon>
        <taxon>Lachnospirales</taxon>
        <taxon>Lachnospiraceae</taxon>
        <taxon>Butyrivibrio</taxon>
    </lineage>
</organism>
<keyword evidence="15" id="KW-1185">Reference proteome</keyword>
<dbReference type="Pfam" id="PF08299">
    <property type="entry name" value="Bac_DnaA_C"/>
    <property type="match status" value="1"/>
</dbReference>
<evidence type="ECO:0000256" key="4">
    <source>
        <dbReference type="ARBA" id="ARBA00022741"/>
    </source>
</evidence>
<evidence type="ECO:0000256" key="10">
    <source>
        <dbReference type="RuleBase" id="RU000577"/>
    </source>
</evidence>
<dbReference type="HAMAP" id="MF_00377">
    <property type="entry name" value="DnaA_bact"/>
    <property type="match status" value="1"/>
</dbReference>
<dbReference type="InterPro" id="IPR024633">
    <property type="entry name" value="DnaA_N_dom"/>
</dbReference>
<feature type="binding site" evidence="8">
    <location>
        <position position="169"/>
    </location>
    <ligand>
        <name>ATP</name>
        <dbReference type="ChEBI" id="CHEBI:30616"/>
    </ligand>
</feature>
<feature type="domain" description="Chromosomal replication initiator DnaA C-terminal" evidence="13">
    <location>
        <begin position="371"/>
        <end position="440"/>
    </location>
</feature>
<evidence type="ECO:0000256" key="6">
    <source>
        <dbReference type="ARBA" id="ARBA00023121"/>
    </source>
</evidence>
<evidence type="ECO:0000259" key="13">
    <source>
        <dbReference type="SMART" id="SM00760"/>
    </source>
</evidence>
<evidence type="ECO:0000256" key="8">
    <source>
        <dbReference type="HAMAP-Rule" id="MF_00377"/>
    </source>
</evidence>
<evidence type="ECO:0000256" key="2">
    <source>
        <dbReference type="ARBA" id="ARBA00022490"/>
    </source>
</evidence>
<keyword evidence="2 8" id="KW-0963">Cytoplasm</keyword>
<comment type="function">
    <text evidence="8 10">Plays an essential role in the initiation and regulation of chromosomal replication. ATP-DnaA binds to the origin of replication (oriC) to initiate formation of the DNA replication initiation complex once per cell cycle. Binds the DnaA box (a 9 base pair repeat at the origin) and separates the double-stranded (ds)DNA. Forms a right-handed helical filament on oriC DNA; dsDNA binds to the exterior of the filament while single-stranded (ss)DNA is stabiized in the filament's interior. The ATP-DnaA-oriC complex binds and stabilizes one strand of the AT-rich DNA unwinding element (DUE), permitting loading of DNA polymerase. After initiation quickly degrades to an ADP-DnaA complex that is not apt for DNA replication. Binds acidic phospholipids.</text>
</comment>
<dbReference type="Pfam" id="PF00308">
    <property type="entry name" value="Bac_DnaA"/>
    <property type="match status" value="1"/>
</dbReference>
<feature type="binding site" evidence="8">
    <location>
        <position position="171"/>
    </location>
    <ligand>
        <name>ATP</name>
        <dbReference type="ChEBI" id="CHEBI:30616"/>
    </ligand>
</feature>
<evidence type="ECO:0000259" key="12">
    <source>
        <dbReference type="SMART" id="SM00382"/>
    </source>
</evidence>
<dbReference type="NCBIfam" id="TIGR00362">
    <property type="entry name" value="DnaA"/>
    <property type="match status" value="1"/>
</dbReference>
<evidence type="ECO:0000313" key="15">
    <source>
        <dbReference type="Proteomes" id="UP000182624"/>
    </source>
</evidence>
<evidence type="ECO:0000256" key="3">
    <source>
        <dbReference type="ARBA" id="ARBA00022705"/>
    </source>
</evidence>
<dbReference type="GO" id="GO:0008289">
    <property type="term" value="F:lipid binding"/>
    <property type="evidence" value="ECO:0007669"/>
    <property type="project" value="UniProtKB-KW"/>
</dbReference>
<dbReference type="InterPro" id="IPR010921">
    <property type="entry name" value="Trp_repressor/repl_initiator"/>
</dbReference>
<keyword evidence="4 8" id="KW-0547">Nucleotide-binding</keyword>
<name>A0A1I5TX93_9FIRM</name>
<dbReference type="SMART" id="SM00382">
    <property type="entry name" value="AAA"/>
    <property type="match status" value="1"/>
</dbReference>
<gene>
    <name evidence="8" type="primary">dnaA</name>
    <name evidence="14" type="ORF">SAMN04487928_11085</name>
</gene>
<dbReference type="SUPFAM" id="SSF52540">
    <property type="entry name" value="P-loop containing nucleoside triphosphate hydrolases"/>
    <property type="match status" value="1"/>
</dbReference>
<dbReference type="Gene3D" id="1.10.1750.10">
    <property type="match status" value="1"/>
</dbReference>
<protein>
    <recommendedName>
        <fullName evidence="8 9">Chromosomal replication initiator protein DnaA</fullName>
    </recommendedName>
</protein>
<dbReference type="InterPro" id="IPR020591">
    <property type="entry name" value="Chromosome_initiator_DnaA-like"/>
</dbReference>
<dbReference type="FunFam" id="3.40.50.300:FF:000668">
    <property type="entry name" value="Chromosomal replication initiator protein DnaA"/>
    <property type="match status" value="1"/>
</dbReference>
<dbReference type="OrthoDB" id="9807019at2"/>
<dbReference type="GO" id="GO:0005886">
    <property type="term" value="C:plasma membrane"/>
    <property type="evidence" value="ECO:0007669"/>
    <property type="project" value="TreeGrafter"/>
</dbReference>
<evidence type="ECO:0000256" key="11">
    <source>
        <dbReference type="RuleBase" id="RU004227"/>
    </source>
</evidence>
<keyword evidence="7 8" id="KW-0238">DNA-binding</keyword>
<feature type="region of interest" description="Domain IV, binds dsDNA" evidence="8">
    <location>
        <begin position="343"/>
        <end position="465"/>
    </location>
</feature>
<dbReference type="Gene3D" id="3.40.50.300">
    <property type="entry name" value="P-loop containing nucleotide triphosphate hydrolases"/>
    <property type="match status" value="1"/>
</dbReference>
<dbReference type="InterPro" id="IPR027417">
    <property type="entry name" value="P-loop_NTPase"/>
</dbReference>
<dbReference type="GO" id="GO:0006270">
    <property type="term" value="P:DNA replication initiation"/>
    <property type="evidence" value="ECO:0007669"/>
    <property type="project" value="UniProtKB-UniRule"/>
</dbReference>
<dbReference type="EMBL" id="FOXO01000010">
    <property type="protein sequence ID" value="SFP87700.1"/>
    <property type="molecule type" value="Genomic_DNA"/>
</dbReference>
<feature type="domain" description="AAA+ ATPase" evidence="12">
    <location>
        <begin position="156"/>
        <end position="287"/>
    </location>
</feature>
<dbReference type="Pfam" id="PF11638">
    <property type="entry name" value="DnaA_N"/>
    <property type="match status" value="1"/>
</dbReference>
<comment type="domain">
    <text evidence="8">Domain I is involved in oligomerization and binding regulators, domain II is flexibile and of varying length in different bacteria, domain III forms the AAA+ region, while domain IV binds dsDNA.</text>
</comment>
<evidence type="ECO:0000256" key="1">
    <source>
        <dbReference type="ARBA" id="ARBA00006583"/>
    </source>
</evidence>
<feature type="region of interest" description="Domain I, interacts with DnaA modulators" evidence="8">
    <location>
        <begin position="1"/>
        <end position="100"/>
    </location>
</feature>
<dbReference type="AlphaFoldDB" id="A0A1I5TX93"/>
<keyword evidence="6 8" id="KW-0446">Lipid-binding</keyword>
<keyword evidence="3 8" id="KW-0235">DNA replication</keyword>
<dbReference type="PANTHER" id="PTHR30050:SF2">
    <property type="entry name" value="CHROMOSOMAL REPLICATION INITIATOR PROTEIN DNAA"/>
    <property type="match status" value="1"/>
</dbReference>
<comment type="subcellular location">
    <subcellularLocation>
        <location evidence="8">Cytoplasm</location>
    </subcellularLocation>
</comment>
<reference evidence="15" key="1">
    <citation type="submission" date="2016-10" db="EMBL/GenBank/DDBJ databases">
        <authorList>
            <person name="Varghese N."/>
            <person name="Submissions S."/>
        </authorList>
    </citation>
    <scope>NUCLEOTIDE SEQUENCE [LARGE SCALE GENOMIC DNA]</scope>
    <source>
        <strain evidence="15">P18</strain>
    </source>
</reference>
<feature type="binding site" evidence="8">
    <location>
        <position position="170"/>
    </location>
    <ligand>
        <name>ATP</name>
        <dbReference type="ChEBI" id="CHEBI:30616"/>
    </ligand>
</feature>
<dbReference type="GO" id="GO:0005524">
    <property type="term" value="F:ATP binding"/>
    <property type="evidence" value="ECO:0007669"/>
    <property type="project" value="UniProtKB-UniRule"/>
</dbReference>
<dbReference type="CDD" id="cd06571">
    <property type="entry name" value="Bac_DnaA_C"/>
    <property type="match status" value="1"/>
</dbReference>
<dbReference type="InterPro" id="IPR001957">
    <property type="entry name" value="Chromosome_initiator_DnaA"/>
</dbReference>
<dbReference type="Gene3D" id="1.10.8.60">
    <property type="match status" value="1"/>
</dbReference>
<comment type="similarity">
    <text evidence="1 8 11">Belongs to the DnaA family.</text>
</comment>
<evidence type="ECO:0000256" key="5">
    <source>
        <dbReference type="ARBA" id="ARBA00022840"/>
    </source>
</evidence>
<comment type="subunit">
    <text evidence="8">Oligomerizes as a right-handed, spiral filament on DNA at oriC.</text>
</comment>
<keyword evidence="5 8" id="KW-0067">ATP-binding</keyword>
<comment type="caution">
    <text evidence="8">Lacks conserved residue(s) required for the propagation of feature annotation.</text>
</comment>
<dbReference type="PROSITE" id="PS01008">
    <property type="entry name" value="DNAA"/>
    <property type="match status" value="1"/>
</dbReference>
<dbReference type="Gene3D" id="3.30.300.180">
    <property type="match status" value="1"/>
</dbReference>
<dbReference type="RefSeq" id="WP_074887021.1">
    <property type="nucleotide sequence ID" value="NZ_FOXO01000010.1"/>
</dbReference>
<evidence type="ECO:0000256" key="9">
    <source>
        <dbReference type="NCBIfam" id="TIGR00362"/>
    </source>
</evidence>
<dbReference type="InterPro" id="IPR013317">
    <property type="entry name" value="DnaA_dom"/>
</dbReference>
<evidence type="ECO:0000256" key="7">
    <source>
        <dbReference type="ARBA" id="ARBA00023125"/>
    </source>
</evidence>
<dbReference type="Proteomes" id="UP000182624">
    <property type="component" value="Unassembled WGS sequence"/>
</dbReference>
<dbReference type="GO" id="GO:0003688">
    <property type="term" value="F:DNA replication origin binding"/>
    <property type="evidence" value="ECO:0007669"/>
    <property type="project" value="UniProtKB-UniRule"/>
</dbReference>
<evidence type="ECO:0000313" key="14">
    <source>
        <dbReference type="EMBL" id="SFP87700.1"/>
    </source>
</evidence>
<dbReference type="InterPro" id="IPR018312">
    <property type="entry name" value="Chromosome_initiator_DnaA_CS"/>
</dbReference>
<sequence>MQSSKEITKKLRDNWESIKHTIKIESGITEISYRTWIDPLTVYSVQDNNVKILIPSDNSMALQYIINHYMDFIRVTISEFLEIMIDVTFILNKDIINNEETQNVNDENNARTYENNANYEHSNLNPKYRFDTFVVGSNNKFAHSASLAVAESPGISYNPLFLYGGPGLGKTHLMHSIGHFIMEHDHRAKVLYVTSEQFTNEVIESIRSGKTESMSKLREKYRTVDVLMVDDVQFIIGKESTQEEFFHTFNELHQAGKQIILSSDKPPKEMETLEERFRSRFEMGLIADIQSPDYETRMAILRKNSENYGKNIDDQVIDYIATNIKSNIRELEGAYNKIIAYSRLNNVDVTLENAMEALKDIIYPDKSKVITPQLIIDTVCEQYGTKKEDILSKKRNSDIVLPRQIIMYLCRIHTDSSLEEIGKLLGKKDHTTVMNGINKIKKKIAVDDELNKNIDIIMKKINPSL</sequence>
<proteinExistence type="inferred from homology"/>
<accession>A0A1I5TX93</accession>
<dbReference type="SUPFAM" id="SSF48295">
    <property type="entry name" value="TrpR-like"/>
    <property type="match status" value="1"/>
</dbReference>